<name>A0A645FNV5_9ZZZZ</name>
<comment type="caution">
    <text evidence="2">The sequence shown here is derived from an EMBL/GenBank/DDBJ whole genome shotgun (WGS) entry which is preliminary data.</text>
</comment>
<proteinExistence type="predicted"/>
<accession>A0A645FNV5</accession>
<keyword evidence="1" id="KW-1133">Transmembrane helix</keyword>
<dbReference type="EMBL" id="VSSQ01063011">
    <property type="protein sequence ID" value="MPN16105.1"/>
    <property type="molecule type" value="Genomic_DNA"/>
</dbReference>
<keyword evidence="1" id="KW-0472">Membrane</keyword>
<protein>
    <submittedName>
        <fullName evidence="2">Uncharacterized protein</fullName>
    </submittedName>
</protein>
<organism evidence="2">
    <name type="scientific">bioreactor metagenome</name>
    <dbReference type="NCBI Taxonomy" id="1076179"/>
    <lineage>
        <taxon>unclassified sequences</taxon>
        <taxon>metagenomes</taxon>
        <taxon>ecological metagenomes</taxon>
    </lineage>
</organism>
<feature type="transmembrane region" description="Helical" evidence="1">
    <location>
        <begin position="58"/>
        <end position="76"/>
    </location>
</feature>
<dbReference type="AlphaFoldDB" id="A0A645FNV5"/>
<keyword evidence="1" id="KW-0812">Transmembrane</keyword>
<sequence length="131" mass="15640">MFKNFKYLFDPKAGPIRFDLLYFLSVYILFFSASVTSDIIFILGFTGFIETTIVGYSFLLWLAAYIIFILSVQISISVERHELTLMNFIIIVFMYFSYCKLWTIVALIGLFSFIRDMLFKRETKWYKTERF</sequence>
<feature type="transmembrane region" description="Helical" evidence="1">
    <location>
        <begin position="20"/>
        <end position="46"/>
    </location>
</feature>
<reference evidence="2" key="1">
    <citation type="submission" date="2019-08" db="EMBL/GenBank/DDBJ databases">
        <authorList>
            <person name="Kucharzyk K."/>
            <person name="Murdoch R.W."/>
            <person name="Higgins S."/>
            <person name="Loffler F."/>
        </authorList>
    </citation>
    <scope>NUCLEOTIDE SEQUENCE</scope>
</reference>
<evidence type="ECO:0000256" key="1">
    <source>
        <dbReference type="SAM" id="Phobius"/>
    </source>
</evidence>
<evidence type="ECO:0000313" key="2">
    <source>
        <dbReference type="EMBL" id="MPN16105.1"/>
    </source>
</evidence>
<gene>
    <name evidence="2" type="ORF">SDC9_163443</name>
</gene>
<feature type="transmembrane region" description="Helical" evidence="1">
    <location>
        <begin position="88"/>
        <end position="114"/>
    </location>
</feature>